<dbReference type="SUPFAM" id="SSF52266">
    <property type="entry name" value="SGNH hydrolase"/>
    <property type="match status" value="1"/>
</dbReference>
<dbReference type="InterPro" id="IPR001087">
    <property type="entry name" value="GDSL"/>
</dbReference>
<dbReference type="GO" id="GO:0016788">
    <property type="term" value="F:hydrolase activity, acting on ester bonds"/>
    <property type="evidence" value="ECO:0007669"/>
    <property type="project" value="InterPro"/>
</dbReference>
<sequence>MRLVTTLYFSAAFCASAGAIPTSPNLKKDSFDWTTIKSLIAFGDSYTFVQGTLGHSNYSFIGDELNLSFTPTQLFSDRIVQNLTGTAEGGPNWVEFLTDCGVEDGLHDPQECDIQLWDFAYAGANTIEEAGFTPLHHNHTVSLQRQVEQFISSGNPALESIHLRKKDTLVAVWIGINDINDLVATQGKNATFAPAYEKVQMNVFKNVEKIYELGYRNFLFMNLPPLDRGPGTPNVNASLVESFNSIQATHADHFATKHCDATVLQFDVNSVLNNVLDHYQEYGYKNITSYCPGYNQPDILTNPEKYGCTELDTYFWYNSGHLTSRTHEIMTDVLREWILKQ</sequence>
<feature type="signal peptide" evidence="2">
    <location>
        <begin position="1"/>
        <end position="19"/>
    </location>
</feature>
<evidence type="ECO:0000256" key="2">
    <source>
        <dbReference type="SAM" id="SignalP"/>
    </source>
</evidence>
<dbReference type="EMBL" id="CP089274">
    <property type="protein sequence ID" value="USP72941.1"/>
    <property type="molecule type" value="Genomic_DNA"/>
</dbReference>
<evidence type="ECO:0000256" key="1">
    <source>
        <dbReference type="ARBA" id="ARBA00022801"/>
    </source>
</evidence>
<dbReference type="InterPro" id="IPR051058">
    <property type="entry name" value="GDSL_Est/Lipase"/>
</dbReference>
<dbReference type="OrthoDB" id="1600564at2759"/>
<keyword evidence="2" id="KW-0732">Signal</keyword>
<keyword evidence="1" id="KW-0378">Hydrolase</keyword>
<dbReference type="PANTHER" id="PTHR45648:SF85">
    <property type="entry name" value="A, PUTATIVE (AFU_ORTHOLOGUE AFUA_2G10760)-RELATED"/>
    <property type="match status" value="1"/>
</dbReference>
<evidence type="ECO:0000313" key="3">
    <source>
        <dbReference type="EMBL" id="USP72941.1"/>
    </source>
</evidence>
<dbReference type="InterPro" id="IPR036514">
    <property type="entry name" value="SGNH_hydro_sf"/>
</dbReference>
<evidence type="ECO:0000313" key="4">
    <source>
        <dbReference type="Proteomes" id="UP001056012"/>
    </source>
</evidence>
<dbReference type="Proteomes" id="UP001056012">
    <property type="component" value="Chromosome 1"/>
</dbReference>
<dbReference type="VEuPathDB" id="FungiDB:yc1106_00215"/>
<dbReference type="Gene3D" id="3.40.50.1110">
    <property type="entry name" value="SGNH hydrolase"/>
    <property type="match status" value="1"/>
</dbReference>
<keyword evidence="4" id="KW-1185">Reference proteome</keyword>
<reference evidence="3" key="1">
    <citation type="submission" date="2021-12" db="EMBL/GenBank/DDBJ databases">
        <title>Curvularia clavata genome.</title>
        <authorList>
            <person name="Cao Y."/>
        </authorList>
    </citation>
    <scope>NUCLEOTIDE SEQUENCE</scope>
    <source>
        <strain evidence="3">Yc1106</strain>
    </source>
</reference>
<gene>
    <name evidence="3" type="ORF">yc1106_00215</name>
</gene>
<dbReference type="AlphaFoldDB" id="A0A9Q8YZC3"/>
<dbReference type="CDD" id="cd01846">
    <property type="entry name" value="fatty_acyltransferase_like"/>
    <property type="match status" value="1"/>
</dbReference>
<organism evidence="3 4">
    <name type="scientific">Curvularia clavata</name>
    <dbReference type="NCBI Taxonomy" id="95742"/>
    <lineage>
        <taxon>Eukaryota</taxon>
        <taxon>Fungi</taxon>
        <taxon>Dikarya</taxon>
        <taxon>Ascomycota</taxon>
        <taxon>Pezizomycotina</taxon>
        <taxon>Dothideomycetes</taxon>
        <taxon>Pleosporomycetidae</taxon>
        <taxon>Pleosporales</taxon>
        <taxon>Pleosporineae</taxon>
        <taxon>Pleosporaceae</taxon>
        <taxon>Curvularia</taxon>
    </lineage>
</organism>
<dbReference type="PANTHER" id="PTHR45648">
    <property type="entry name" value="GDSL LIPASE/ACYLHYDROLASE FAMILY PROTEIN (AFU_ORTHOLOGUE AFUA_4G14700)"/>
    <property type="match status" value="1"/>
</dbReference>
<dbReference type="Pfam" id="PF00657">
    <property type="entry name" value="Lipase_GDSL"/>
    <property type="match status" value="1"/>
</dbReference>
<accession>A0A9Q8YZC3</accession>
<protein>
    <submittedName>
        <fullName evidence="3">Carbohydrate esterase family 16 protein</fullName>
    </submittedName>
</protein>
<feature type="chain" id="PRO_5040296202" evidence="2">
    <location>
        <begin position="20"/>
        <end position="341"/>
    </location>
</feature>
<proteinExistence type="predicted"/>
<name>A0A9Q8YZC3_CURCL</name>